<dbReference type="GeneID" id="20650662"/>
<reference evidence="1 2" key="1">
    <citation type="journal article" date="2006" name="Science">
        <title>Phytophthora genome sequences uncover evolutionary origins and mechanisms of pathogenesis.</title>
        <authorList>
            <person name="Tyler B.M."/>
            <person name="Tripathy S."/>
            <person name="Zhang X."/>
            <person name="Dehal P."/>
            <person name="Jiang R.H."/>
            <person name="Aerts A."/>
            <person name="Arredondo F.D."/>
            <person name="Baxter L."/>
            <person name="Bensasson D."/>
            <person name="Beynon J.L."/>
            <person name="Chapman J."/>
            <person name="Damasceno C.M."/>
            <person name="Dorrance A.E."/>
            <person name="Dou D."/>
            <person name="Dickerman A.W."/>
            <person name="Dubchak I.L."/>
            <person name="Garbelotto M."/>
            <person name="Gijzen M."/>
            <person name="Gordon S.G."/>
            <person name="Govers F."/>
            <person name="Grunwald N.J."/>
            <person name="Huang W."/>
            <person name="Ivors K.L."/>
            <person name="Jones R.W."/>
            <person name="Kamoun S."/>
            <person name="Krampis K."/>
            <person name="Lamour K.H."/>
            <person name="Lee M.K."/>
            <person name="McDonald W.H."/>
            <person name="Medina M."/>
            <person name="Meijer H.J."/>
            <person name="Nordberg E.K."/>
            <person name="Maclean D.J."/>
            <person name="Ospina-Giraldo M.D."/>
            <person name="Morris P.F."/>
            <person name="Phuntumart V."/>
            <person name="Putnam N.H."/>
            <person name="Rash S."/>
            <person name="Rose J.K."/>
            <person name="Sakihama Y."/>
            <person name="Salamov A.A."/>
            <person name="Savidor A."/>
            <person name="Scheuring C.F."/>
            <person name="Smith B.M."/>
            <person name="Sobral B.W."/>
            <person name="Terry A."/>
            <person name="Torto-Alalibo T.A."/>
            <person name="Win J."/>
            <person name="Xu Z."/>
            <person name="Zhang H."/>
            <person name="Grigoriev I.V."/>
            <person name="Rokhsar D.S."/>
            <person name="Boore J.L."/>
        </authorList>
    </citation>
    <scope>NUCLEOTIDE SEQUENCE [LARGE SCALE GENOMIC DNA]</scope>
    <source>
        <strain evidence="1 2">P6497</strain>
    </source>
</reference>
<name>G4ZQB5_PHYSP</name>
<dbReference type="EMBL" id="JH159155">
    <property type="protein sequence ID" value="EGZ15150.1"/>
    <property type="molecule type" value="Genomic_DNA"/>
</dbReference>
<dbReference type="RefSeq" id="XP_009528899.1">
    <property type="nucleotide sequence ID" value="XM_009530604.1"/>
</dbReference>
<dbReference type="STRING" id="1094619.G4ZQB5"/>
<dbReference type="InParanoid" id="G4ZQB5"/>
<dbReference type="AlphaFoldDB" id="G4ZQB5"/>
<dbReference type="KEGG" id="psoj:PHYSODRAFT_379313"/>
<keyword evidence="2" id="KW-1185">Reference proteome</keyword>
<proteinExistence type="predicted"/>
<organism evidence="1 2">
    <name type="scientific">Phytophthora sojae (strain P6497)</name>
    <name type="common">Soybean stem and root rot agent</name>
    <name type="synonym">Phytophthora megasperma f. sp. glycines</name>
    <dbReference type="NCBI Taxonomy" id="1094619"/>
    <lineage>
        <taxon>Eukaryota</taxon>
        <taxon>Sar</taxon>
        <taxon>Stramenopiles</taxon>
        <taxon>Oomycota</taxon>
        <taxon>Peronosporomycetes</taxon>
        <taxon>Peronosporales</taxon>
        <taxon>Peronosporaceae</taxon>
        <taxon>Phytophthora</taxon>
    </lineage>
</organism>
<feature type="non-terminal residue" evidence="1">
    <location>
        <position position="1"/>
    </location>
</feature>
<evidence type="ECO:0000313" key="1">
    <source>
        <dbReference type="EMBL" id="EGZ15150.1"/>
    </source>
</evidence>
<gene>
    <name evidence="1" type="ORF">PHYSODRAFT_379313</name>
</gene>
<sequence>KLHLFLVECVIGREKRRKSEKNGKPTVNSYVAAMVDLWGQQKRLNINSNPSPRDSAVTALLKITTSEEEQLRRK</sequence>
<accession>G4ZQB5</accession>
<feature type="non-terminal residue" evidence="1">
    <location>
        <position position="74"/>
    </location>
</feature>
<evidence type="ECO:0000313" key="2">
    <source>
        <dbReference type="Proteomes" id="UP000002640"/>
    </source>
</evidence>
<protein>
    <submittedName>
        <fullName evidence="1">Uncharacterized protein</fullName>
    </submittedName>
</protein>
<dbReference type="Proteomes" id="UP000002640">
    <property type="component" value="Unassembled WGS sequence"/>
</dbReference>